<keyword evidence="1" id="KW-0472">Membrane</keyword>
<protein>
    <recommendedName>
        <fullName evidence="2">DUF6533 domain-containing protein</fullName>
    </recommendedName>
</protein>
<dbReference type="Proteomes" id="UP000250043">
    <property type="component" value="Unassembled WGS sequence"/>
</dbReference>
<dbReference type="AlphaFoldDB" id="A0A8E2J2P6"/>
<feature type="non-terminal residue" evidence="3">
    <location>
        <position position="1"/>
    </location>
</feature>
<organism evidence="3 4">
    <name type="scientific">Obba rivulosa</name>
    <dbReference type="NCBI Taxonomy" id="1052685"/>
    <lineage>
        <taxon>Eukaryota</taxon>
        <taxon>Fungi</taxon>
        <taxon>Dikarya</taxon>
        <taxon>Basidiomycota</taxon>
        <taxon>Agaricomycotina</taxon>
        <taxon>Agaricomycetes</taxon>
        <taxon>Polyporales</taxon>
        <taxon>Gelatoporiaceae</taxon>
        <taxon>Obba</taxon>
    </lineage>
</organism>
<dbReference type="Pfam" id="PF20151">
    <property type="entry name" value="DUF6533"/>
    <property type="match status" value="1"/>
</dbReference>
<feature type="transmembrane region" description="Helical" evidence="1">
    <location>
        <begin position="38"/>
        <end position="59"/>
    </location>
</feature>
<name>A0A8E2J2P6_9APHY</name>
<proteinExistence type="predicted"/>
<sequence length="191" mass="21574">ALILADHVMTVHQEARVIWCRRFSGVTLLFHFNRWLTFVYAFTSIMLLPILFSISDLLTLRVIIHDSCTAIAVLSDTYDILLYVVWAIFSAIRVYALNGGHWLLSALVFTLAFLPAATNVVLRLVDFCYLVSVATRVCVRMSDMTVLVVTWKQTYATKRAADRANVRSPLATMLLRDGKLLCTALSLRSSR</sequence>
<evidence type="ECO:0000256" key="1">
    <source>
        <dbReference type="SAM" id="Phobius"/>
    </source>
</evidence>
<dbReference type="InterPro" id="IPR045340">
    <property type="entry name" value="DUF6533"/>
</dbReference>
<evidence type="ECO:0000259" key="2">
    <source>
        <dbReference type="Pfam" id="PF20151"/>
    </source>
</evidence>
<reference evidence="3 4" key="1">
    <citation type="submission" date="2016-07" db="EMBL/GenBank/DDBJ databases">
        <title>Draft genome of the white-rot fungus Obba rivulosa 3A-2.</title>
        <authorList>
            <consortium name="DOE Joint Genome Institute"/>
            <person name="Miettinen O."/>
            <person name="Riley R."/>
            <person name="Acob R."/>
            <person name="Barry K."/>
            <person name="Cullen D."/>
            <person name="De Vries R."/>
            <person name="Hainaut M."/>
            <person name="Hatakka A."/>
            <person name="Henrissat B."/>
            <person name="Hilden K."/>
            <person name="Kuo R."/>
            <person name="Labutti K."/>
            <person name="Lipzen A."/>
            <person name="Makela M.R."/>
            <person name="Sandor L."/>
            <person name="Spatafora J.W."/>
            <person name="Grigoriev I.V."/>
            <person name="Hibbett D.S."/>
        </authorList>
    </citation>
    <scope>NUCLEOTIDE SEQUENCE [LARGE SCALE GENOMIC DNA]</scope>
    <source>
        <strain evidence="3 4">3A-2</strain>
    </source>
</reference>
<accession>A0A8E2J2P6</accession>
<feature type="transmembrane region" description="Helical" evidence="1">
    <location>
        <begin position="102"/>
        <end position="122"/>
    </location>
</feature>
<evidence type="ECO:0000313" key="3">
    <source>
        <dbReference type="EMBL" id="OCH93368.1"/>
    </source>
</evidence>
<gene>
    <name evidence="3" type="ORF">OBBRIDRAFT_724893</name>
</gene>
<evidence type="ECO:0000313" key="4">
    <source>
        <dbReference type="Proteomes" id="UP000250043"/>
    </source>
</evidence>
<keyword evidence="4" id="KW-1185">Reference proteome</keyword>
<keyword evidence="1" id="KW-1133">Transmembrane helix</keyword>
<dbReference type="OrthoDB" id="2804045at2759"/>
<keyword evidence="1" id="KW-0812">Transmembrane</keyword>
<dbReference type="EMBL" id="KV722355">
    <property type="protein sequence ID" value="OCH93368.1"/>
    <property type="molecule type" value="Genomic_DNA"/>
</dbReference>
<feature type="domain" description="DUF6533" evidence="2">
    <location>
        <begin position="1"/>
        <end position="39"/>
    </location>
</feature>
<feature type="transmembrane region" description="Helical" evidence="1">
    <location>
        <begin position="80"/>
        <end position="96"/>
    </location>
</feature>